<dbReference type="FunFam" id="3.30.565.10:FF:000006">
    <property type="entry name" value="Sensor histidine kinase WalK"/>
    <property type="match status" value="1"/>
</dbReference>
<dbReference type="InterPro" id="IPR003594">
    <property type="entry name" value="HATPase_dom"/>
</dbReference>
<dbReference type="Gene3D" id="3.40.50.180">
    <property type="entry name" value="Methylesterase CheB, C-terminal domain"/>
    <property type="match status" value="1"/>
</dbReference>
<dbReference type="GO" id="GO:0032259">
    <property type="term" value="P:methylation"/>
    <property type="evidence" value="ECO:0007669"/>
    <property type="project" value="UniProtKB-KW"/>
</dbReference>
<dbReference type="GO" id="GO:0006935">
    <property type="term" value="P:chemotaxis"/>
    <property type="evidence" value="ECO:0007669"/>
    <property type="project" value="UniProtKB-UniRule"/>
</dbReference>
<dbReference type="EMBL" id="WPIK01000006">
    <property type="protein sequence ID" value="MVN21616.1"/>
    <property type="molecule type" value="Genomic_DNA"/>
</dbReference>
<dbReference type="PROSITE" id="PS50113">
    <property type="entry name" value="PAC"/>
    <property type="match status" value="1"/>
</dbReference>
<evidence type="ECO:0000256" key="7">
    <source>
        <dbReference type="ARBA" id="ARBA00022777"/>
    </source>
</evidence>
<reference evidence="16 17" key="1">
    <citation type="submission" date="2019-12" db="EMBL/GenBank/DDBJ databases">
        <title>Mucilaginibacter sp. HMF7410 genome sequencing and assembly.</title>
        <authorList>
            <person name="Kang H."/>
            <person name="Cha I."/>
            <person name="Kim H."/>
            <person name="Joh K."/>
        </authorList>
    </citation>
    <scope>NUCLEOTIDE SEQUENCE [LARGE SCALE GENOMIC DNA]</scope>
    <source>
        <strain evidence="16 17">HMF7410</strain>
    </source>
</reference>
<evidence type="ECO:0000256" key="8">
    <source>
        <dbReference type="PROSITE-ProRule" id="PRU00050"/>
    </source>
</evidence>
<feature type="domain" description="PAC" evidence="13">
    <location>
        <begin position="943"/>
        <end position="996"/>
    </location>
</feature>
<keyword evidence="5" id="KW-0808">Transferase</keyword>
<dbReference type="PROSITE" id="PS50122">
    <property type="entry name" value="CHEB"/>
    <property type="match status" value="1"/>
</dbReference>
<dbReference type="InterPro" id="IPR036890">
    <property type="entry name" value="HATPase_C_sf"/>
</dbReference>
<dbReference type="GO" id="GO:0005737">
    <property type="term" value="C:cytoplasm"/>
    <property type="evidence" value="ECO:0007669"/>
    <property type="project" value="InterPro"/>
</dbReference>
<dbReference type="PANTHER" id="PTHR24422">
    <property type="entry name" value="CHEMOTAXIS PROTEIN METHYLTRANSFERASE"/>
    <property type="match status" value="1"/>
</dbReference>
<feature type="active site" evidence="8">
    <location>
        <position position="50"/>
    </location>
</feature>
<dbReference type="CDD" id="cd00082">
    <property type="entry name" value="HisKA"/>
    <property type="match status" value="1"/>
</dbReference>
<keyword evidence="9" id="KW-0175">Coiled coil</keyword>
<dbReference type="Pfam" id="PF03705">
    <property type="entry name" value="CheR_N"/>
    <property type="match status" value="1"/>
</dbReference>
<dbReference type="InterPro" id="IPR050903">
    <property type="entry name" value="Bact_Chemotaxis_MeTrfase"/>
</dbReference>
<evidence type="ECO:0000256" key="4">
    <source>
        <dbReference type="ARBA" id="ARBA00022603"/>
    </source>
</evidence>
<evidence type="ECO:0000313" key="17">
    <source>
        <dbReference type="Proteomes" id="UP000462014"/>
    </source>
</evidence>
<keyword evidence="4" id="KW-0489">Methyltransferase</keyword>
<evidence type="ECO:0000313" key="16">
    <source>
        <dbReference type="EMBL" id="MVN21616.1"/>
    </source>
</evidence>
<dbReference type="InterPro" id="IPR000014">
    <property type="entry name" value="PAS"/>
</dbReference>
<dbReference type="Proteomes" id="UP000462014">
    <property type="component" value="Unassembled WGS sequence"/>
</dbReference>
<dbReference type="SUPFAM" id="SSF55785">
    <property type="entry name" value="PYP-like sensor domain (PAS domain)"/>
    <property type="match status" value="1"/>
</dbReference>
<dbReference type="SUPFAM" id="SSF47384">
    <property type="entry name" value="Homodimeric domain of signal transducing histidine kinase"/>
    <property type="match status" value="1"/>
</dbReference>
<keyword evidence="6" id="KW-0949">S-adenosyl-L-methionine</keyword>
<dbReference type="InterPro" id="IPR000673">
    <property type="entry name" value="Sig_transdc_resp-reg_Me-estase"/>
</dbReference>
<dbReference type="SUPFAM" id="SSF47757">
    <property type="entry name" value="Chemotaxis receptor methyltransferase CheR, N-terminal domain"/>
    <property type="match status" value="1"/>
</dbReference>
<dbReference type="SUPFAM" id="SSF53335">
    <property type="entry name" value="S-adenosyl-L-methionine-dependent methyltransferases"/>
    <property type="match status" value="1"/>
</dbReference>
<dbReference type="SUPFAM" id="SSF52738">
    <property type="entry name" value="Methylesterase CheB, C-terminal domain"/>
    <property type="match status" value="1"/>
</dbReference>
<dbReference type="InterPro" id="IPR029063">
    <property type="entry name" value="SAM-dependent_MTases_sf"/>
</dbReference>
<dbReference type="GO" id="GO:0000155">
    <property type="term" value="F:phosphorelay sensor kinase activity"/>
    <property type="evidence" value="ECO:0007669"/>
    <property type="project" value="InterPro"/>
</dbReference>
<dbReference type="InterPro" id="IPR036097">
    <property type="entry name" value="HisK_dim/P_sf"/>
</dbReference>
<evidence type="ECO:0000259" key="14">
    <source>
        <dbReference type="PROSITE" id="PS50122"/>
    </source>
</evidence>
<feature type="compositionally biased region" description="Basic and acidic residues" evidence="10">
    <location>
        <begin position="633"/>
        <end position="643"/>
    </location>
</feature>
<dbReference type="Pfam" id="PF01739">
    <property type="entry name" value="CheR"/>
    <property type="match status" value="1"/>
</dbReference>
<dbReference type="Gene3D" id="3.30.450.20">
    <property type="entry name" value="PAS domain"/>
    <property type="match status" value="1"/>
</dbReference>
<proteinExistence type="predicted"/>
<feature type="domain" description="CheB-type methylesterase" evidence="14">
    <location>
        <begin position="9"/>
        <end position="193"/>
    </location>
</feature>
<dbReference type="GO" id="GO:0008983">
    <property type="term" value="F:protein-glutamate O-methyltransferase activity"/>
    <property type="evidence" value="ECO:0007669"/>
    <property type="project" value="UniProtKB-EC"/>
</dbReference>
<evidence type="ECO:0000256" key="1">
    <source>
        <dbReference type="ARBA" id="ARBA00000085"/>
    </source>
</evidence>
<dbReference type="Pfam" id="PF01339">
    <property type="entry name" value="CheB_methylest"/>
    <property type="match status" value="1"/>
</dbReference>
<dbReference type="InterPro" id="IPR005467">
    <property type="entry name" value="His_kinase_dom"/>
</dbReference>
<feature type="domain" description="PAS" evidence="12">
    <location>
        <begin position="867"/>
        <end position="938"/>
    </location>
</feature>
<evidence type="ECO:0000256" key="10">
    <source>
        <dbReference type="SAM" id="MobiDB-lite"/>
    </source>
</evidence>
<dbReference type="CDD" id="cd02440">
    <property type="entry name" value="AdoMet_MTases"/>
    <property type="match status" value="1"/>
</dbReference>
<protein>
    <submittedName>
        <fullName evidence="16">PAS domain-containing protein</fullName>
    </submittedName>
</protein>
<dbReference type="SMART" id="SM00388">
    <property type="entry name" value="HisKA"/>
    <property type="match status" value="1"/>
</dbReference>
<dbReference type="InterPro" id="IPR035965">
    <property type="entry name" value="PAS-like_dom_sf"/>
</dbReference>
<dbReference type="InterPro" id="IPR036804">
    <property type="entry name" value="CheR_N_sf"/>
</dbReference>
<dbReference type="InterPro" id="IPR035909">
    <property type="entry name" value="CheB_C"/>
</dbReference>
<dbReference type="Gene3D" id="1.10.155.10">
    <property type="entry name" value="Chemotaxis receptor methyltransferase CheR, N-terminal domain"/>
    <property type="match status" value="1"/>
</dbReference>
<dbReference type="Gene3D" id="2.10.70.100">
    <property type="match status" value="1"/>
</dbReference>
<dbReference type="Gene3D" id="3.30.565.10">
    <property type="entry name" value="Histidine kinase-like ATPase, C-terminal domain"/>
    <property type="match status" value="1"/>
</dbReference>
<sequence length="1222" mass="137257">MSLADVAQPVSSQQFPVVGVGASAGGLEAFKLFIQSIPKNSAMAYVFVQHLSSGLESQLAEILQKHTQMPVHLITNYIHLQPDHIYVIPPDQMLTVVDGSLKLEPIADRRIKIIDLFFSSLGVVHQSFAVGVVLSGSLNDGTLGLQVIKANGGLTFAQDESSAAFDSMPKSAVKAGAVDFILPPEQIVPRLIAINRPFKGGPIGEALPVPSSPDQQDEEVFKELLTLLRVRKGVNFTDYKQSTVKRRIARRMALSKIGEPKDYLHFIRENKSEQDALYQDMLISVTHFFRDTKSFDSLCKIIFPGILKQKAAREPLRIWVAGCATGEEAYSMAICLHEFLGDKAGGQKIQIFATDISETAINKARSGIYNEAELEGISIQRKQQFFIKMDGHYQVKKSIRELCIFAHHNILGDPPFSKVALISCRNVLIYLEPVLQKRALSAFHYALNENGYLMLGKSETTGSSNELFTPFNKQDRIYQPKGPHGRYPNIIPERRKPALEGQGQTLPIDKFLIKDIHKTADSILLSKYSPSGVLVNQNFDIIEFRRKTDPWLSVPMGKPSLNVLKMAREGLSFEIRSLLQQAKTQQVSVRKEGIFFKLNGIQQYVDIEVVPLADASEAYYLILFQNSVPSQNRDVRSGPKDTPEQVSESTKPLLMRIEQLENELAQAREDMRAVTEMQDAANEELQSANEELLSGSEELQSLNEELEASKEELQSTNEEIITVNNELLDRNEQLDNSRKYTEKIFSIIHDSLVVLNKELIVLRATDGFYKLFKTREQETEGQFLYKLDAGHWNTPALRHYFENILPEQGYFEGLEVGMESSRTGPMELLVNAQQFDTHTGEKLIMIAVSDITTKKKLAKTEKLLQESRDRLSFAIESAGMGTWDLTPSTGELIWDKRSKELFGYTSAGSAHYNIFLGQVHPDDRSNLHEIIQKTLRGENGGNFNAQYRMVRPPDQKICWMKSKGKAYFDEQNQPVRFVGTVLDISTEKQAEQNMGKLLQEKDEFMSIASHELKTPITSIKAGLQILERSMTGKEEFKNILLLAKRANQQTGKLADLVKDLLDVTKIQSGSLVLDKFRFPIVGFVRECCEQISDKSGDYEIIIHGSEDLMVYADRNRTEQVMTNLITNAIKYAPGSNIMKIAITKEIGSVKITVTDFGIGVAKEKIPFLFDRFFRAEEVTKNYAGLGLGLYISAEIVKRHHGEIGVESEPGKGSSFWFTLPDE</sequence>
<evidence type="ECO:0000256" key="6">
    <source>
        <dbReference type="ARBA" id="ARBA00022691"/>
    </source>
</evidence>
<keyword evidence="8" id="KW-0145">Chemotaxis</keyword>
<dbReference type="SMART" id="SM00138">
    <property type="entry name" value="MeTrc"/>
    <property type="match status" value="1"/>
</dbReference>
<dbReference type="CDD" id="cd00075">
    <property type="entry name" value="HATPase"/>
    <property type="match status" value="1"/>
</dbReference>
<keyword evidence="17" id="KW-1185">Reference proteome</keyword>
<dbReference type="Pfam" id="PF00512">
    <property type="entry name" value="HisKA"/>
    <property type="match status" value="1"/>
</dbReference>
<dbReference type="NCBIfam" id="TIGR00229">
    <property type="entry name" value="sensory_box"/>
    <property type="match status" value="1"/>
</dbReference>
<dbReference type="SMART" id="SM00387">
    <property type="entry name" value="HATPase_c"/>
    <property type="match status" value="1"/>
</dbReference>
<comment type="caution">
    <text evidence="16">The sequence shown here is derived from an EMBL/GenBank/DDBJ whole genome shotgun (WGS) entry which is preliminary data.</text>
</comment>
<comment type="catalytic activity">
    <reaction evidence="2">
        <text>L-glutamyl-[protein] + S-adenosyl-L-methionine = [protein]-L-glutamate 5-O-methyl ester + S-adenosyl-L-homocysteine</text>
        <dbReference type="Rhea" id="RHEA:24452"/>
        <dbReference type="Rhea" id="RHEA-COMP:10208"/>
        <dbReference type="Rhea" id="RHEA-COMP:10311"/>
        <dbReference type="ChEBI" id="CHEBI:29973"/>
        <dbReference type="ChEBI" id="CHEBI:57856"/>
        <dbReference type="ChEBI" id="CHEBI:59789"/>
        <dbReference type="ChEBI" id="CHEBI:82795"/>
        <dbReference type="EC" id="2.1.1.80"/>
    </reaction>
</comment>
<dbReference type="InterPro" id="IPR013655">
    <property type="entry name" value="PAS_fold_3"/>
</dbReference>
<dbReference type="GO" id="GO:0000156">
    <property type="term" value="F:phosphorelay response regulator activity"/>
    <property type="evidence" value="ECO:0007669"/>
    <property type="project" value="InterPro"/>
</dbReference>
<dbReference type="InterPro" id="IPR022641">
    <property type="entry name" value="CheR_N"/>
</dbReference>
<dbReference type="PROSITE" id="PS50109">
    <property type="entry name" value="HIS_KIN"/>
    <property type="match status" value="1"/>
</dbReference>
<dbReference type="GO" id="GO:0008984">
    <property type="term" value="F:protein-glutamate methylesterase activity"/>
    <property type="evidence" value="ECO:0007669"/>
    <property type="project" value="InterPro"/>
</dbReference>
<feature type="active site" evidence="8">
    <location>
        <position position="140"/>
    </location>
</feature>
<feature type="domain" description="Histidine kinase" evidence="11">
    <location>
        <begin position="1007"/>
        <end position="1222"/>
    </location>
</feature>
<evidence type="ECO:0000259" key="15">
    <source>
        <dbReference type="PROSITE" id="PS50123"/>
    </source>
</evidence>
<dbReference type="InterPro" id="IPR000700">
    <property type="entry name" value="PAS-assoc_C"/>
</dbReference>
<feature type="domain" description="CheR-type methyltransferase" evidence="15">
    <location>
        <begin position="218"/>
        <end position="472"/>
    </location>
</feature>
<evidence type="ECO:0000259" key="12">
    <source>
        <dbReference type="PROSITE" id="PS50112"/>
    </source>
</evidence>
<dbReference type="Pfam" id="PF02518">
    <property type="entry name" value="HATPase_c"/>
    <property type="match status" value="1"/>
</dbReference>
<evidence type="ECO:0000259" key="13">
    <source>
        <dbReference type="PROSITE" id="PS50113"/>
    </source>
</evidence>
<dbReference type="RefSeq" id="WP_157566077.1">
    <property type="nucleotide sequence ID" value="NZ_WPIK01000006.1"/>
</dbReference>
<evidence type="ECO:0000256" key="3">
    <source>
        <dbReference type="ARBA" id="ARBA00022553"/>
    </source>
</evidence>
<accession>A0A7K1SWC3</accession>
<evidence type="ECO:0000256" key="5">
    <source>
        <dbReference type="ARBA" id="ARBA00022679"/>
    </source>
</evidence>
<organism evidence="16 17">
    <name type="scientific">Mucilaginibacter arboris</name>
    <dbReference type="NCBI Taxonomy" id="2682090"/>
    <lineage>
        <taxon>Bacteria</taxon>
        <taxon>Pseudomonadati</taxon>
        <taxon>Bacteroidota</taxon>
        <taxon>Sphingobacteriia</taxon>
        <taxon>Sphingobacteriales</taxon>
        <taxon>Sphingobacteriaceae</taxon>
        <taxon>Mucilaginibacter</taxon>
    </lineage>
</organism>
<dbReference type="AlphaFoldDB" id="A0A7K1SWC3"/>
<dbReference type="PANTHER" id="PTHR24422:SF27">
    <property type="entry name" value="PROTEIN-GLUTAMATE O-METHYLTRANSFERASE"/>
    <property type="match status" value="1"/>
</dbReference>
<dbReference type="InterPro" id="IPR003661">
    <property type="entry name" value="HisK_dim/P_dom"/>
</dbReference>
<evidence type="ECO:0000256" key="9">
    <source>
        <dbReference type="SAM" id="Coils"/>
    </source>
</evidence>
<keyword evidence="7" id="KW-0418">Kinase</keyword>
<dbReference type="InterPro" id="IPR000780">
    <property type="entry name" value="CheR_MeTrfase"/>
</dbReference>
<dbReference type="PROSITE" id="PS50123">
    <property type="entry name" value="CHER"/>
    <property type="match status" value="1"/>
</dbReference>
<feature type="active site" evidence="8">
    <location>
        <position position="23"/>
    </location>
</feature>
<gene>
    <name evidence="16" type="ORF">GO621_08700</name>
</gene>
<keyword evidence="8" id="KW-0378">Hydrolase</keyword>
<dbReference type="Gene3D" id="3.40.50.150">
    <property type="entry name" value="Vaccinia Virus protein VP39"/>
    <property type="match status" value="1"/>
</dbReference>
<dbReference type="PROSITE" id="PS50112">
    <property type="entry name" value="PAS"/>
    <property type="match status" value="1"/>
</dbReference>
<dbReference type="Gene3D" id="1.10.287.130">
    <property type="match status" value="1"/>
</dbReference>
<comment type="catalytic activity">
    <reaction evidence="1">
        <text>ATP + protein L-histidine = ADP + protein N-phospho-L-histidine.</text>
        <dbReference type="EC" id="2.7.13.3"/>
    </reaction>
</comment>
<dbReference type="InterPro" id="IPR022642">
    <property type="entry name" value="CheR_C"/>
</dbReference>
<feature type="coiled-coil region" evidence="9">
    <location>
        <begin position="650"/>
        <end position="730"/>
    </location>
</feature>
<dbReference type="PRINTS" id="PR00996">
    <property type="entry name" value="CHERMTFRASE"/>
</dbReference>
<evidence type="ECO:0000256" key="2">
    <source>
        <dbReference type="ARBA" id="ARBA00001541"/>
    </source>
</evidence>
<dbReference type="CDD" id="cd00130">
    <property type="entry name" value="PAS"/>
    <property type="match status" value="1"/>
</dbReference>
<evidence type="ECO:0000259" key="11">
    <source>
        <dbReference type="PROSITE" id="PS50109"/>
    </source>
</evidence>
<dbReference type="Pfam" id="PF08447">
    <property type="entry name" value="PAS_3"/>
    <property type="match status" value="1"/>
</dbReference>
<feature type="region of interest" description="Disordered" evidence="10">
    <location>
        <begin position="631"/>
        <end position="650"/>
    </location>
</feature>
<dbReference type="CDD" id="cd16434">
    <property type="entry name" value="CheB-CheR_fusion"/>
    <property type="match status" value="1"/>
</dbReference>
<name>A0A7K1SWC3_9SPHI</name>
<keyword evidence="3" id="KW-0597">Phosphoprotein</keyword>
<dbReference type="SUPFAM" id="SSF55874">
    <property type="entry name" value="ATPase domain of HSP90 chaperone/DNA topoisomerase II/histidine kinase"/>
    <property type="match status" value="1"/>
</dbReference>